<protein>
    <recommendedName>
        <fullName evidence="3">Fibronectin type-III domain-containing protein</fullName>
    </recommendedName>
</protein>
<dbReference type="CDD" id="cd00063">
    <property type="entry name" value="FN3"/>
    <property type="match status" value="1"/>
</dbReference>
<feature type="compositionally biased region" description="Polar residues" evidence="1">
    <location>
        <begin position="1121"/>
        <end position="1130"/>
    </location>
</feature>
<feature type="region of interest" description="Disordered" evidence="1">
    <location>
        <begin position="948"/>
        <end position="1088"/>
    </location>
</feature>
<proteinExistence type="predicted"/>
<evidence type="ECO:0000256" key="2">
    <source>
        <dbReference type="SAM" id="Phobius"/>
    </source>
</evidence>
<evidence type="ECO:0000313" key="4">
    <source>
        <dbReference type="EMBL" id="KAK8009011.1"/>
    </source>
</evidence>
<feature type="region of interest" description="Disordered" evidence="1">
    <location>
        <begin position="227"/>
        <end position="262"/>
    </location>
</feature>
<evidence type="ECO:0000313" key="5">
    <source>
        <dbReference type="Proteomes" id="UP001396898"/>
    </source>
</evidence>
<feature type="region of interest" description="Disordered" evidence="1">
    <location>
        <begin position="292"/>
        <end position="313"/>
    </location>
</feature>
<dbReference type="Proteomes" id="UP001396898">
    <property type="component" value="Unassembled WGS sequence"/>
</dbReference>
<feature type="region of interest" description="Disordered" evidence="1">
    <location>
        <begin position="667"/>
        <end position="794"/>
    </location>
</feature>
<evidence type="ECO:0000256" key="1">
    <source>
        <dbReference type="SAM" id="MobiDB-lite"/>
    </source>
</evidence>
<feature type="region of interest" description="Disordered" evidence="1">
    <location>
        <begin position="836"/>
        <end position="912"/>
    </location>
</feature>
<dbReference type="SUPFAM" id="SSF49265">
    <property type="entry name" value="Fibronectin type III"/>
    <property type="match status" value="1"/>
</dbReference>
<feature type="transmembrane region" description="Helical" evidence="2">
    <location>
        <begin position="58"/>
        <end position="77"/>
    </location>
</feature>
<dbReference type="PROSITE" id="PS50853">
    <property type="entry name" value="FN3"/>
    <property type="match status" value="1"/>
</dbReference>
<dbReference type="InterPro" id="IPR013783">
    <property type="entry name" value="Ig-like_fold"/>
</dbReference>
<dbReference type="Pfam" id="PF00041">
    <property type="entry name" value="fn3"/>
    <property type="match status" value="1"/>
</dbReference>
<dbReference type="InterPro" id="IPR036116">
    <property type="entry name" value="FN3_sf"/>
</dbReference>
<dbReference type="EMBL" id="JAQQWI010000016">
    <property type="protein sequence ID" value="KAK8009011.1"/>
    <property type="molecule type" value="Genomic_DNA"/>
</dbReference>
<dbReference type="InterPro" id="IPR003961">
    <property type="entry name" value="FN3_dom"/>
</dbReference>
<keyword evidence="5" id="KW-1185">Reference proteome</keyword>
<feature type="region of interest" description="Disordered" evidence="1">
    <location>
        <begin position="473"/>
        <end position="502"/>
    </location>
</feature>
<sequence length="1176" mass="129156">MLWTPWATSVPSVLVVCAVLAWWFTEPKTAHLNAIVTIGLMLFVWSIAPELAQETPIWLYQAALGFLATSELDIFILRHFNMLITGLAATWYVSAPSSLGQGGRLQSKESNLFVSSTGWHTEHIWSFESQSPSLSMSSGSRSPNAPDVSLAGIRKDAATLNWTRPQANSSVAKFLIQVNGVNVGESSSQETAITVTGLKPSHFYNIRVIAVSHSNFQAGSRSIRLRTYNKDGRPETGNGRVPASWVPEDSSSSSTESHDDEGNLRVATAAVETASIPESTVAHMQISATGSVTRRNTLTRKHSPSTASMDQSVKDALERVPEGSLVELSTRFESIRKDTEESIAQLEKDERDHQRLLDELTEEKKTKKQILKEKDETTNKYKGEMNSTERAMRSTQTRKTNVEKRLRDKENERKKLHDDIARWDKDLAQMKKRQAGFEQEKAKIQKDVEERKREYRNQIEALQASLAQEEAELREKGKELKEAEDQRKRLPGGEESEEWRDRDRQLQRDWEIRCRDLNRRIFFLNKKIKAQEDYELVLRNQVAQAQQSNLGFSYAQANASGVDFDLANQTQLKRRSRTGNTMPGAAAPSPSTSYAMEERQSYVPTNGFEGGFSTSRAPTIPPGFAASAFPNFSDVSAPLDDEGIHALTAGAPLSPTATSLLPATLFDTADDDFPPSRPSRHGTFGQPMSPDNDPQSPISEGMSYSAMSSPHGSAQHLPFAHYGGDTSERASLRGEYGTASSPAAPPAQTNNRFSFWPHRQNKSTTEPPPLGSLKLAQSQSFPRQTDENESFPNKRRISLSSSWNVFNRNSTGPAVGDNGLSGLRNVTSRRVPFFANNNASGSMYPERDPSSPRPLSIASSELPRPSTESGPPIWGRSQTSRIWSAEGGDPWSRTVSRRPSIHGSPSALKTTLADAEDEILDESEIRQPPLGVGVIGSRPSAAKALKQSLNPNAPSFMGMFRNKDKDSKEGKEKVKAKGKEKEAQMEYNPRVSITSSTWEPNERPSMDESLAESRESRDTLSVSESHESLSLDQSHSNTPSDPMHGLGLKDPESGLRKLLRKGSSSKFSLSSIRGSKKGPGSVSNSDKNLNLERTSIDIDDHAQDGGNAAVGAALLGRGHDSVNSSPNIGSVSGGRAKDGRASWTGRFSMTKKKQGKDKDEESAPSTPALGAMSEDQ</sequence>
<keyword evidence="2" id="KW-0472">Membrane</keyword>
<reference evidence="4 5" key="1">
    <citation type="submission" date="2023-01" db="EMBL/GenBank/DDBJ databases">
        <title>Analysis of 21 Apiospora genomes using comparative genomics revels a genus with tremendous synthesis potential of carbohydrate active enzymes and secondary metabolites.</title>
        <authorList>
            <person name="Sorensen T."/>
        </authorList>
    </citation>
    <scope>NUCLEOTIDE SEQUENCE [LARGE SCALE GENOMIC DNA]</scope>
    <source>
        <strain evidence="4 5">CBS 20057</strain>
    </source>
</reference>
<organism evidence="4 5">
    <name type="scientific">Apiospora marii</name>
    <dbReference type="NCBI Taxonomy" id="335849"/>
    <lineage>
        <taxon>Eukaryota</taxon>
        <taxon>Fungi</taxon>
        <taxon>Dikarya</taxon>
        <taxon>Ascomycota</taxon>
        <taxon>Pezizomycotina</taxon>
        <taxon>Sordariomycetes</taxon>
        <taxon>Xylariomycetidae</taxon>
        <taxon>Amphisphaeriales</taxon>
        <taxon>Apiosporaceae</taxon>
        <taxon>Apiospora</taxon>
    </lineage>
</organism>
<dbReference type="Gene3D" id="2.60.40.10">
    <property type="entry name" value="Immunoglobulins"/>
    <property type="match status" value="1"/>
</dbReference>
<feature type="compositionally biased region" description="Basic and acidic residues" evidence="1">
    <location>
        <begin position="1000"/>
        <end position="1029"/>
    </location>
</feature>
<feature type="transmembrane region" description="Helical" evidence="2">
    <location>
        <begin position="32"/>
        <end position="52"/>
    </location>
</feature>
<gene>
    <name evidence="4" type="ORF">PG991_011562</name>
</gene>
<feature type="compositionally biased region" description="Basic and acidic residues" evidence="1">
    <location>
        <begin position="961"/>
        <end position="984"/>
    </location>
</feature>
<feature type="transmembrane region" description="Helical" evidence="2">
    <location>
        <begin position="6"/>
        <end position="25"/>
    </location>
</feature>
<keyword evidence="2" id="KW-1133">Transmembrane helix</keyword>
<keyword evidence="2" id="KW-0812">Transmembrane</keyword>
<feature type="compositionally biased region" description="Basic and acidic residues" evidence="1">
    <location>
        <begin position="473"/>
        <end position="492"/>
    </location>
</feature>
<comment type="caution">
    <text evidence="4">The sequence shown here is derived from an EMBL/GenBank/DDBJ whole genome shotgun (WGS) entry which is preliminary data.</text>
</comment>
<feature type="region of interest" description="Disordered" evidence="1">
    <location>
        <begin position="573"/>
        <end position="598"/>
    </location>
</feature>
<accession>A0ABR1REJ2</accession>
<dbReference type="SMART" id="SM00060">
    <property type="entry name" value="FN3"/>
    <property type="match status" value="1"/>
</dbReference>
<feature type="region of interest" description="Disordered" evidence="1">
    <location>
        <begin position="1117"/>
        <end position="1176"/>
    </location>
</feature>
<feature type="domain" description="Fibronectin type-III" evidence="3">
    <location>
        <begin position="142"/>
        <end position="230"/>
    </location>
</feature>
<feature type="compositionally biased region" description="Low complexity" evidence="1">
    <location>
        <begin position="1061"/>
        <end position="1073"/>
    </location>
</feature>
<name>A0ABR1REJ2_9PEZI</name>
<evidence type="ECO:0000259" key="3">
    <source>
        <dbReference type="PROSITE" id="PS50853"/>
    </source>
</evidence>